<organism evidence="1 2">
    <name type="scientific">Gordonia phage Reyja</name>
    <dbReference type="NCBI Taxonomy" id="2571250"/>
    <lineage>
        <taxon>Viruses</taxon>
        <taxon>Duplodnaviria</taxon>
        <taxon>Heunggongvirae</taxon>
        <taxon>Uroviricota</taxon>
        <taxon>Caudoviricetes</taxon>
        <taxon>Santhisvirus</taxon>
        <taxon>Santhisvirus reyja</taxon>
    </lineage>
</organism>
<protein>
    <submittedName>
        <fullName evidence="1">Uncharacterized protein</fullName>
    </submittedName>
</protein>
<dbReference type="Proteomes" id="UP000298786">
    <property type="component" value="Segment"/>
</dbReference>
<proteinExistence type="predicted"/>
<accession>A0A4D6T6T7</accession>
<evidence type="ECO:0000313" key="1">
    <source>
        <dbReference type="EMBL" id="QCG77781.1"/>
    </source>
</evidence>
<name>A0A4D6T6T7_9CAUD</name>
<keyword evidence="2" id="KW-1185">Reference proteome</keyword>
<dbReference type="GeneID" id="80559497"/>
<gene>
    <name evidence="1" type="primary">35</name>
    <name evidence="1" type="ORF">SEA_REYJA_35</name>
</gene>
<dbReference type="RefSeq" id="YP_010842697.1">
    <property type="nucleotide sequence ID" value="NC_079144.1"/>
</dbReference>
<sequence length="72" mass="7691">MTVGKWWPELESNSIGDATIEYERGTGGTLVNVTGEAYRTKAGITVYLDGGMVQIPEHRIVTIRLAQPGGGA</sequence>
<dbReference type="EMBL" id="MK814759">
    <property type="protein sequence ID" value="QCG77781.1"/>
    <property type="molecule type" value="Genomic_DNA"/>
</dbReference>
<reference evidence="1 2" key="1">
    <citation type="submission" date="2019-04" db="EMBL/GenBank/DDBJ databases">
        <authorList>
            <person name="Pope W.H."/>
            <person name="Garlena R.A."/>
            <person name="Russell D.A."/>
            <person name="Jacobs-Sera D."/>
            <person name="Hatfull G.F."/>
        </authorList>
    </citation>
    <scope>NUCLEOTIDE SEQUENCE [LARGE SCALE GENOMIC DNA]</scope>
</reference>
<dbReference type="KEGG" id="vg:80559497"/>
<evidence type="ECO:0000313" key="2">
    <source>
        <dbReference type="Proteomes" id="UP000298786"/>
    </source>
</evidence>